<accession>A0A0M7AND7</accession>
<evidence type="ECO:0000313" key="2">
    <source>
        <dbReference type="EMBL" id="CTQ77095.1"/>
    </source>
</evidence>
<dbReference type="Gene3D" id="3.30.420.40">
    <property type="match status" value="2"/>
</dbReference>
<evidence type="ECO:0000313" key="3">
    <source>
        <dbReference type="Proteomes" id="UP000049983"/>
    </source>
</evidence>
<dbReference type="Proteomes" id="UP000049983">
    <property type="component" value="Unassembled WGS sequence"/>
</dbReference>
<evidence type="ECO:0000256" key="1">
    <source>
        <dbReference type="ARBA" id="ARBA00006479"/>
    </source>
</evidence>
<dbReference type="InterPro" id="IPR000600">
    <property type="entry name" value="ROK"/>
</dbReference>
<reference evidence="3" key="1">
    <citation type="submission" date="2015-07" db="EMBL/GenBank/DDBJ databases">
        <authorList>
            <person name="Rodrigo-Torres Lidia"/>
            <person name="Arahal R.David."/>
        </authorList>
    </citation>
    <scope>NUCLEOTIDE SEQUENCE [LARGE SCALE GENOMIC DNA]</scope>
    <source>
        <strain evidence="3">CECT 5096</strain>
    </source>
</reference>
<dbReference type="SUPFAM" id="SSF53067">
    <property type="entry name" value="Actin-like ATPase domain"/>
    <property type="match status" value="1"/>
</dbReference>
<proteinExistence type="inferred from homology"/>
<dbReference type="Gene3D" id="1.10.10.10">
    <property type="entry name" value="Winged helix-like DNA-binding domain superfamily/Winged helix DNA-binding domain"/>
    <property type="match status" value="1"/>
</dbReference>
<dbReference type="InterPro" id="IPR036390">
    <property type="entry name" value="WH_DNA-bd_sf"/>
</dbReference>
<dbReference type="InterPro" id="IPR036388">
    <property type="entry name" value="WH-like_DNA-bd_sf"/>
</dbReference>
<organism evidence="2 3">
    <name type="scientific">Roseibium album</name>
    <dbReference type="NCBI Taxonomy" id="311410"/>
    <lineage>
        <taxon>Bacteria</taxon>
        <taxon>Pseudomonadati</taxon>
        <taxon>Pseudomonadota</taxon>
        <taxon>Alphaproteobacteria</taxon>
        <taxon>Hyphomicrobiales</taxon>
        <taxon>Stappiaceae</taxon>
        <taxon>Roseibium</taxon>
    </lineage>
</organism>
<protein>
    <submittedName>
        <fullName evidence="2">N-acetylglucosamine repressor</fullName>
    </submittedName>
</protein>
<dbReference type="InterPro" id="IPR043129">
    <property type="entry name" value="ATPase_NBD"/>
</dbReference>
<comment type="similarity">
    <text evidence="1">Belongs to the ROK (NagC/XylR) family.</text>
</comment>
<dbReference type="GeneID" id="97672273"/>
<dbReference type="OrthoDB" id="49685at2"/>
<dbReference type="Pfam" id="PF00480">
    <property type="entry name" value="ROK"/>
    <property type="match status" value="1"/>
</dbReference>
<dbReference type="EMBL" id="CXWC01000013">
    <property type="protein sequence ID" value="CTQ77095.1"/>
    <property type="molecule type" value="Genomic_DNA"/>
</dbReference>
<dbReference type="PANTHER" id="PTHR18964">
    <property type="entry name" value="ROK (REPRESSOR, ORF, KINASE) FAMILY"/>
    <property type="match status" value="1"/>
</dbReference>
<dbReference type="PANTHER" id="PTHR18964:SF149">
    <property type="entry name" value="BIFUNCTIONAL UDP-N-ACETYLGLUCOSAMINE 2-EPIMERASE_N-ACETYLMANNOSAMINE KINASE"/>
    <property type="match status" value="1"/>
</dbReference>
<name>A0A0M7AND7_9HYPH</name>
<keyword evidence="3" id="KW-1185">Reference proteome</keyword>
<dbReference type="AlphaFoldDB" id="A0A0M7AND7"/>
<dbReference type="STRING" id="311410.LA5095_03722"/>
<sequence length="401" mass="44217">MTSLPMSDYYFRQFEHDGADAPAGRKGRIFSAICQGDAPTRKKLATDMALRPATVSDLVMELIHDGLITESRPAQSLQKGRPEILLTPAPGRLCAVIFHFVSHTMHCAVVDLAGTILFETTEQVQADKIDKQGFIDVLSSLAGKCTAHIPGSAKQCGYALSLPGIVDEPGKRWVYSAYWPKLSDFDLSEVSETLGHDVIVRKNLNCELRARTSRRKSLGTGKTLLIHWGIGIGAAFISNDRELVLTEGFGEIGHCVLDPLSTVSCKCGMIGCMEAEAGLWALATMSQDQSIPINEQKFEDYLQDCTDKSFLKRPLLLMAHTLRNLTLTLMPDEIVLTGPFVQCPETFQRLTERFELIFPEGALVRKGRKPKIVSGRRSKSDELVGAAFDLFRTEIGALCRI</sequence>
<dbReference type="SUPFAM" id="SSF46785">
    <property type="entry name" value="Winged helix' DNA-binding domain"/>
    <property type="match status" value="1"/>
</dbReference>
<gene>
    <name evidence="2" type="primary">nagC_3</name>
    <name evidence="2" type="ORF">LA5096_05004</name>
</gene>
<dbReference type="RefSeq" id="WP_082442876.1">
    <property type="nucleotide sequence ID" value="NZ_CXWA01000004.1"/>
</dbReference>